<evidence type="ECO:0000313" key="1">
    <source>
        <dbReference type="EMBL" id="CAG6650220.1"/>
    </source>
</evidence>
<reference evidence="1" key="1">
    <citation type="submission" date="2021-05" db="EMBL/GenBank/DDBJ databases">
        <authorList>
            <person name="Alioto T."/>
            <person name="Alioto T."/>
            <person name="Gomez Garrido J."/>
        </authorList>
    </citation>
    <scope>NUCLEOTIDE SEQUENCE</scope>
</reference>
<sequence length="111" mass="11766">MEGNGQIVVRNGQIVVGNDQIIVGNGQIVVGNGQIIVGNGHITGNGHIIIGNGQLMVLWVVQGLRAHHSNGINRRVHVALALATRSPIQLHSSLASQYLNPGTRLKLGPYK</sequence>
<dbReference type="SUPFAM" id="SSF101967">
    <property type="entry name" value="Adhesin YadA, collagen-binding domain"/>
    <property type="match status" value="1"/>
</dbReference>
<accession>A0A8D8RIB1</accession>
<proteinExistence type="predicted"/>
<dbReference type="AlphaFoldDB" id="A0A8D8RIB1"/>
<dbReference type="EMBL" id="HBUF01161195">
    <property type="protein sequence ID" value="CAG6650220.1"/>
    <property type="molecule type" value="Transcribed_RNA"/>
</dbReference>
<organism evidence="1">
    <name type="scientific">Cacopsylla melanoneura</name>
    <dbReference type="NCBI Taxonomy" id="428564"/>
    <lineage>
        <taxon>Eukaryota</taxon>
        <taxon>Metazoa</taxon>
        <taxon>Ecdysozoa</taxon>
        <taxon>Arthropoda</taxon>
        <taxon>Hexapoda</taxon>
        <taxon>Insecta</taxon>
        <taxon>Pterygota</taxon>
        <taxon>Neoptera</taxon>
        <taxon>Paraneoptera</taxon>
        <taxon>Hemiptera</taxon>
        <taxon>Sternorrhyncha</taxon>
        <taxon>Psylloidea</taxon>
        <taxon>Psyllidae</taxon>
        <taxon>Psyllinae</taxon>
        <taxon>Cacopsylla</taxon>
    </lineage>
</organism>
<name>A0A8D8RIB1_9HEMI</name>
<dbReference type="InterPro" id="IPR011049">
    <property type="entry name" value="Serralysin-like_metalloprot_C"/>
</dbReference>
<protein>
    <submittedName>
        <fullName evidence="1">Uncharacterized protein</fullName>
    </submittedName>
</protein>